<evidence type="ECO:0000313" key="6">
    <source>
        <dbReference type="Proteomes" id="UP001378592"/>
    </source>
</evidence>
<dbReference type="Gene3D" id="1.20.1270.60">
    <property type="entry name" value="Arfaptin homology (AH) domain/BAR domain"/>
    <property type="match status" value="1"/>
</dbReference>
<dbReference type="InterPro" id="IPR027267">
    <property type="entry name" value="AH/BAR_dom_sf"/>
</dbReference>
<evidence type="ECO:0000259" key="4">
    <source>
        <dbReference type="PROSITE" id="PS51021"/>
    </source>
</evidence>
<dbReference type="GO" id="GO:0015629">
    <property type="term" value="C:actin cytoskeleton"/>
    <property type="evidence" value="ECO:0007669"/>
    <property type="project" value="TreeGrafter"/>
</dbReference>
<evidence type="ECO:0000313" key="5">
    <source>
        <dbReference type="EMBL" id="KAK7864541.1"/>
    </source>
</evidence>
<organism evidence="5 6">
    <name type="scientific">Gryllus longicercus</name>
    <dbReference type="NCBI Taxonomy" id="2509291"/>
    <lineage>
        <taxon>Eukaryota</taxon>
        <taxon>Metazoa</taxon>
        <taxon>Ecdysozoa</taxon>
        <taxon>Arthropoda</taxon>
        <taxon>Hexapoda</taxon>
        <taxon>Insecta</taxon>
        <taxon>Pterygota</taxon>
        <taxon>Neoptera</taxon>
        <taxon>Polyneoptera</taxon>
        <taxon>Orthoptera</taxon>
        <taxon>Ensifera</taxon>
        <taxon>Gryllidea</taxon>
        <taxon>Grylloidea</taxon>
        <taxon>Gryllidae</taxon>
        <taxon>Gryllinae</taxon>
        <taxon>Gryllus</taxon>
    </lineage>
</organism>
<comment type="caution">
    <text evidence="5">The sequence shown here is derived from an EMBL/GenBank/DDBJ whole genome shotgun (WGS) entry which is preliminary data.</text>
</comment>
<evidence type="ECO:0000256" key="2">
    <source>
        <dbReference type="ARBA" id="ARBA00022490"/>
    </source>
</evidence>
<dbReference type="PANTHER" id="PTHR47174">
    <property type="entry name" value="BRIDGING INTEGRATOR 3"/>
    <property type="match status" value="1"/>
</dbReference>
<feature type="domain" description="BAR" evidence="4">
    <location>
        <begin position="15"/>
        <end position="238"/>
    </location>
</feature>
<dbReference type="EMBL" id="JAZDUA010000200">
    <property type="protein sequence ID" value="KAK7864541.1"/>
    <property type="molecule type" value="Genomic_DNA"/>
</dbReference>
<reference evidence="5 6" key="1">
    <citation type="submission" date="2024-03" db="EMBL/GenBank/DDBJ databases">
        <title>The genome assembly and annotation of the cricket Gryllus longicercus Weissman &amp; Gray.</title>
        <authorList>
            <person name="Szrajer S."/>
            <person name="Gray D."/>
            <person name="Ylla G."/>
        </authorList>
    </citation>
    <scope>NUCLEOTIDE SEQUENCE [LARGE SCALE GENOMIC DNA]</scope>
    <source>
        <strain evidence="5">DAG 2021-001</strain>
        <tissue evidence="5">Whole body minus gut</tissue>
    </source>
</reference>
<dbReference type="GO" id="GO:0097320">
    <property type="term" value="P:plasma membrane tubulation"/>
    <property type="evidence" value="ECO:0007669"/>
    <property type="project" value="TreeGrafter"/>
</dbReference>
<dbReference type="SUPFAM" id="SSF103657">
    <property type="entry name" value="BAR/IMD domain-like"/>
    <property type="match status" value="1"/>
</dbReference>
<accession>A0AAN9Z4T2</accession>
<dbReference type="AlphaFoldDB" id="A0AAN9Z4T2"/>
<dbReference type="Proteomes" id="UP001378592">
    <property type="component" value="Unassembled WGS sequence"/>
</dbReference>
<proteinExistence type="predicted"/>
<dbReference type="InterPro" id="IPR046982">
    <property type="entry name" value="BIN3/RVS161-like"/>
</dbReference>
<evidence type="ECO:0000256" key="1">
    <source>
        <dbReference type="ARBA" id="ARBA00004245"/>
    </source>
</evidence>
<keyword evidence="3" id="KW-0206">Cytoskeleton</keyword>
<dbReference type="GO" id="GO:0006897">
    <property type="term" value="P:endocytosis"/>
    <property type="evidence" value="ECO:0007669"/>
    <property type="project" value="InterPro"/>
</dbReference>
<dbReference type="PROSITE" id="PS51021">
    <property type="entry name" value="BAR"/>
    <property type="match status" value="1"/>
</dbReference>
<protein>
    <recommendedName>
        <fullName evidence="4">BAR domain-containing protein</fullName>
    </recommendedName>
</protein>
<gene>
    <name evidence="5" type="ORF">R5R35_007316</name>
</gene>
<dbReference type="InterPro" id="IPR004148">
    <property type="entry name" value="BAR_dom"/>
</dbReference>
<dbReference type="GO" id="GO:0051666">
    <property type="term" value="P:actin cortical patch localization"/>
    <property type="evidence" value="ECO:0007669"/>
    <property type="project" value="InterPro"/>
</dbReference>
<evidence type="ECO:0000256" key="3">
    <source>
        <dbReference type="ARBA" id="ARBA00023212"/>
    </source>
</evidence>
<keyword evidence="6" id="KW-1185">Reference proteome</keyword>
<dbReference type="GO" id="GO:0008289">
    <property type="term" value="F:lipid binding"/>
    <property type="evidence" value="ECO:0007669"/>
    <property type="project" value="TreeGrafter"/>
</dbReference>
<keyword evidence="2" id="KW-0963">Cytoplasm</keyword>
<sequence length="270" mass="31496">MTWNPLRRPHLTAKLSFAPSVIDRAEDQQLEVLYYKLQHVEETSRRLQKNMKKYIEYLTNASKSEQRITSELSSSQICFQNDELRKIVEDYHSVTVKGNENVAELSSTSQQCFQEPLKKFISMFAAIDAAFQNREQLAQEWRNLSVKVRKLEEKERTGTNIVKLERERKALAAASTELLACHSSLLFELRYFLEKRPDFFHPILEAFMRSQLEYHGNMTRLFTMLVKISYPQSDASPSSAMVPENEFQASVNEKLHKLQSLSIVRQKQIK</sequence>
<dbReference type="PANTHER" id="PTHR47174:SF3">
    <property type="entry name" value="BRIDGING INTEGRATOR 3"/>
    <property type="match status" value="1"/>
</dbReference>
<comment type="subcellular location">
    <subcellularLocation>
        <location evidence="1">Cytoplasm</location>
        <location evidence="1">Cytoskeleton</location>
    </subcellularLocation>
</comment>
<name>A0AAN9Z4T2_9ORTH</name>
<dbReference type="GO" id="GO:0005737">
    <property type="term" value="C:cytoplasm"/>
    <property type="evidence" value="ECO:0007669"/>
    <property type="project" value="InterPro"/>
</dbReference>